<reference evidence="2" key="1">
    <citation type="journal article" date="2023" name="Science">
        <title>Genome structures resolve the early diversification of teleost fishes.</title>
        <authorList>
            <person name="Parey E."/>
            <person name="Louis A."/>
            <person name="Montfort J."/>
            <person name="Bouchez O."/>
            <person name="Roques C."/>
            <person name="Iampietro C."/>
            <person name="Lluch J."/>
            <person name="Castinel A."/>
            <person name="Donnadieu C."/>
            <person name="Desvignes T."/>
            <person name="Floi Bucao C."/>
            <person name="Jouanno E."/>
            <person name="Wen M."/>
            <person name="Mejri S."/>
            <person name="Dirks R."/>
            <person name="Jansen H."/>
            <person name="Henkel C."/>
            <person name="Chen W.J."/>
            <person name="Zahm M."/>
            <person name="Cabau C."/>
            <person name="Klopp C."/>
            <person name="Thompson A.W."/>
            <person name="Robinson-Rechavi M."/>
            <person name="Braasch I."/>
            <person name="Lecointre G."/>
            <person name="Bobe J."/>
            <person name="Postlethwait J.H."/>
            <person name="Berthelot C."/>
            <person name="Roest Crollius H."/>
            <person name="Guiguen Y."/>
        </authorList>
    </citation>
    <scope>NUCLEOTIDE SEQUENCE</scope>
    <source>
        <strain evidence="2">NC1722</strain>
    </source>
</reference>
<evidence type="ECO:0000256" key="1">
    <source>
        <dbReference type="SAM" id="MobiDB-lite"/>
    </source>
</evidence>
<feature type="region of interest" description="Disordered" evidence="1">
    <location>
        <begin position="1"/>
        <end position="98"/>
    </location>
</feature>
<organism evidence="2 3">
    <name type="scientific">Aldrovandia affinis</name>
    <dbReference type="NCBI Taxonomy" id="143900"/>
    <lineage>
        <taxon>Eukaryota</taxon>
        <taxon>Metazoa</taxon>
        <taxon>Chordata</taxon>
        <taxon>Craniata</taxon>
        <taxon>Vertebrata</taxon>
        <taxon>Euteleostomi</taxon>
        <taxon>Actinopterygii</taxon>
        <taxon>Neopterygii</taxon>
        <taxon>Teleostei</taxon>
        <taxon>Notacanthiformes</taxon>
        <taxon>Halosauridae</taxon>
        <taxon>Aldrovandia</taxon>
    </lineage>
</organism>
<dbReference type="PANTHER" id="PTHR12784">
    <property type="entry name" value="STEERIN"/>
    <property type="match status" value="1"/>
</dbReference>
<comment type="caution">
    <text evidence="2">The sequence shown here is derived from an EMBL/GenBank/DDBJ whole genome shotgun (WGS) entry which is preliminary data.</text>
</comment>
<protein>
    <submittedName>
        <fullName evidence="2">Uncharacterized protein</fullName>
    </submittedName>
</protein>
<evidence type="ECO:0000313" key="2">
    <source>
        <dbReference type="EMBL" id="KAJ8413041.1"/>
    </source>
</evidence>
<feature type="compositionally biased region" description="Basic and acidic residues" evidence="1">
    <location>
        <begin position="38"/>
        <end position="47"/>
    </location>
</feature>
<gene>
    <name evidence="2" type="ORF">AAFF_G00106230</name>
</gene>
<sequence length="426" mass="46459">MLQQRALRQGRGPAESGVKEGATDGPQHRPPSGIPTRRASEPPRSRPDPLGILKPSSSFSSSSQRRGLCWPRGSRIPTLSRRGHAPAQGGAAKHPGKRVTWEKAVAEATGRGRFYQVHVQQTCVWDGIARLNEEILLTMLDIYEKHESEDPEARRLRTVKNIADLRQNLEETMSSLRGTQVSHSTLETTFDSSVTTEISGRGVLSMASRSTPLSWRLGQTSPRLQAGDAPSMGNGYPQRASASRYVSSESGRYLYSGPLRRQLAARGSAICSQDLADKVEELDLEGLGVDAPGYMSDGDVLSKNVRASDVTSGYMTDGGLSLYTRRLNRLPDGVVSVREALQRKASTGQGDADRVRAQSPDSHVSTWEIYLSRCCGTTFGGFRQRAAGSSLLNYGPSFTEQLSGPETTRRRTRFTAPVQDGRGLQQ</sequence>
<dbReference type="EMBL" id="JAINUG010000017">
    <property type="protein sequence ID" value="KAJ8413041.1"/>
    <property type="molecule type" value="Genomic_DNA"/>
</dbReference>
<proteinExistence type="predicted"/>
<dbReference type="InterPro" id="IPR039041">
    <property type="entry name" value="Nav/unc-53"/>
</dbReference>
<keyword evidence="3" id="KW-1185">Reference proteome</keyword>
<dbReference type="GO" id="GO:0022008">
    <property type="term" value="P:neurogenesis"/>
    <property type="evidence" value="ECO:0007669"/>
    <property type="project" value="InterPro"/>
</dbReference>
<accession>A0AAD7T2B0</accession>
<dbReference type="AlphaFoldDB" id="A0AAD7T2B0"/>
<dbReference type="PANTHER" id="PTHR12784:SF6">
    <property type="entry name" value="NEURON NAVIGATOR 2"/>
    <property type="match status" value="1"/>
</dbReference>
<dbReference type="Proteomes" id="UP001221898">
    <property type="component" value="Unassembled WGS sequence"/>
</dbReference>
<name>A0AAD7T2B0_9TELE</name>
<feature type="region of interest" description="Disordered" evidence="1">
    <location>
        <begin position="221"/>
        <end position="243"/>
    </location>
</feature>
<evidence type="ECO:0000313" key="3">
    <source>
        <dbReference type="Proteomes" id="UP001221898"/>
    </source>
</evidence>